<evidence type="ECO:0000313" key="3">
    <source>
        <dbReference type="Proteomes" id="UP000199520"/>
    </source>
</evidence>
<gene>
    <name evidence="2" type="ORF">SAMN04490355_101268</name>
</gene>
<protein>
    <submittedName>
        <fullName evidence="2">Regulatory protein, arsR family</fullName>
    </submittedName>
</protein>
<name>A0A1I4JG99_9FIRM</name>
<dbReference type="OrthoDB" id="2453150at2"/>
<reference evidence="3" key="1">
    <citation type="submission" date="2016-10" db="EMBL/GenBank/DDBJ databases">
        <authorList>
            <person name="Varghese N."/>
            <person name="Submissions S."/>
        </authorList>
    </citation>
    <scope>NUCLEOTIDE SEQUENCE [LARGE SCALE GENOMIC DNA]</scope>
    <source>
        <strain evidence="3">DSM 13327</strain>
    </source>
</reference>
<dbReference type="EMBL" id="FOTS01000012">
    <property type="protein sequence ID" value="SFL65615.1"/>
    <property type="molecule type" value="Genomic_DNA"/>
</dbReference>
<organism evidence="2 3">
    <name type="scientific">Pelosinus propionicus DSM 13327</name>
    <dbReference type="NCBI Taxonomy" id="1123291"/>
    <lineage>
        <taxon>Bacteria</taxon>
        <taxon>Bacillati</taxon>
        <taxon>Bacillota</taxon>
        <taxon>Negativicutes</taxon>
        <taxon>Selenomonadales</taxon>
        <taxon>Sporomusaceae</taxon>
        <taxon>Pelosinus</taxon>
    </lineage>
</organism>
<dbReference type="InterPro" id="IPR001845">
    <property type="entry name" value="HTH_ArsR_DNA-bd_dom"/>
</dbReference>
<keyword evidence="3" id="KW-1185">Reference proteome</keyword>
<dbReference type="RefSeq" id="WP_090935183.1">
    <property type="nucleotide sequence ID" value="NZ_FOTS01000012.1"/>
</dbReference>
<accession>A0A1I4JG99</accession>
<dbReference type="STRING" id="1123291.SAMN04490355_101268"/>
<evidence type="ECO:0000259" key="1">
    <source>
        <dbReference type="Pfam" id="PF01022"/>
    </source>
</evidence>
<dbReference type="GO" id="GO:0003700">
    <property type="term" value="F:DNA-binding transcription factor activity"/>
    <property type="evidence" value="ECO:0007669"/>
    <property type="project" value="InterPro"/>
</dbReference>
<dbReference type="Proteomes" id="UP000199520">
    <property type="component" value="Unassembled WGS sequence"/>
</dbReference>
<feature type="domain" description="HTH arsR-type" evidence="1">
    <location>
        <begin position="41"/>
        <end position="69"/>
    </location>
</feature>
<proteinExistence type="predicted"/>
<dbReference type="Pfam" id="PF01022">
    <property type="entry name" value="HTH_5"/>
    <property type="match status" value="1"/>
</dbReference>
<evidence type="ECO:0000313" key="2">
    <source>
        <dbReference type="EMBL" id="SFL65615.1"/>
    </source>
</evidence>
<dbReference type="AlphaFoldDB" id="A0A1I4JG99"/>
<sequence>MRIDSDINEELLYSVKGKLRNTLIYLYNLARGSKDGYFHLDIEQCVRDLGVSESTIYRHLNKFKELNIVFRVYNGTRNPNELALELLKDAGKTIKGIGSLYYFPVGSIDSQLKKDIAILKYCFGWQGVKSKHYQWWCDAENLIYDDNSNGFSKVTKDRLAQFFQYVVHGRFEWNHDRYDCYMERFEKLRTC</sequence>